<evidence type="ECO:0000313" key="3">
    <source>
        <dbReference type="Proteomes" id="UP001140094"/>
    </source>
</evidence>
<protein>
    <submittedName>
        <fullName evidence="2">Protein SABRE</fullName>
    </submittedName>
</protein>
<feature type="compositionally biased region" description="Low complexity" evidence="1">
    <location>
        <begin position="155"/>
        <end position="172"/>
    </location>
</feature>
<feature type="region of interest" description="Disordered" evidence="1">
    <location>
        <begin position="154"/>
        <end position="192"/>
    </location>
</feature>
<proteinExistence type="predicted"/>
<evidence type="ECO:0000313" key="2">
    <source>
        <dbReference type="EMBL" id="KAJ2789133.1"/>
    </source>
</evidence>
<dbReference type="AlphaFoldDB" id="A0A9W8HUA0"/>
<comment type="caution">
    <text evidence="2">The sequence shown here is derived from an EMBL/GenBank/DDBJ whole genome shotgun (WGS) entry which is preliminary data.</text>
</comment>
<dbReference type="EMBL" id="JANBUO010003890">
    <property type="protein sequence ID" value="KAJ2789133.1"/>
    <property type="molecule type" value="Genomic_DNA"/>
</dbReference>
<name>A0A9W8HUA0_9FUNG</name>
<dbReference type="InterPro" id="IPR045167">
    <property type="entry name" value="Hobbit"/>
</dbReference>
<gene>
    <name evidence="2" type="primary">FMP27_2</name>
    <name evidence="2" type="ORF">H4R20_007235</name>
</gene>
<dbReference type="PANTHER" id="PTHR15678">
    <property type="entry name" value="ANTIGEN MLAA-22-RELATED"/>
    <property type="match status" value="1"/>
</dbReference>
<feature type="non-terminal residue" evidence="2">
    <location>
        <position position="210"/>
    </location>
</feature>
<dbReference type="OrthoDB" id="1562405at2759"/>
<dbReference type="Proteomes" id="UP001140094">
    <property type="component" value="Unassembled WGS sequence"/>
</dbReference>
<organism evidence="2 3">
    <name type="scientific">Coemansia guatemalensis</name>
    <dbReference type="NCBI Taxonomy" id="2761395"/>
    <lineage>
        <taxon>Eukaryota</taxon>
        <taxon>Fungi</taxon>
        <taxon>Fungi incertae sedis</taxon>
        <taxon>Zoopagomycota</taxon>
        <taxon>Kickxellomycotina</taxon>
        <taxon>Kickxellomycetes</taxon>
        <taxon>Kickxellales</taxon>
        <taxon>Kickxellaceae</taxon>
        <taxon>Coemansia</taxon>
    </lineage>
</organism>
<keyword evidence="3" id="KW-1185">Reference proteome</keyword>
<reference evidence="2" key="1">
    <citation type="submission" date="2022-07" db="EMBL/GenBank/DDBJ databases">
        <title>Phylogenomic reconstructions and comparative analyses of Kickxellomycotina fungi.</title>
        <authorList>
            <person name="Reynolds N.K."/>
            <person name="Stajich J.E."/>
            <person name="Barry K."/>
            <person name="Grigoriev I.V."/>
            <person name="Crous P."/>
            <person name="Smith M.E."/>
        </authorList>
    </citation>
    <scope>NUCLEOTIDE SEQUENCE</scope>
    <source>
        <strain evidence="2">NRRL 1565</strain>
    </source>
</reference>
<dbReference type="PANTHER" id="PTHR15678:SF6">
    <property type="entry name" value="BRIDGE-LIKE LIPID TRANSFER PROTEIN FAMILY MEMBER 2"/>
    <property type="match status" value="1"/>
</dbReference>
<accession>A0A9W8HUA0</accession>
<evidence type="ECO:0000256" key="1">
    <source>
        <dbReference type="SAM" id="MobiDB-lite"/>
    </source>
</evidence>
<dbReference type="Pfam" id="PF10344">
    <property type="entry name" value="Hobbit"/>
    <property type="match status" value="1"/>
</dbReference>
<sequence length="210" mass="23382">MKRRASSNKTFLSVNIGGSTLCISYQGRRANNITDLRDFEFHAPRLELRNQVASYYELLMQVKREYMSAAVQHTGALVKEKFRQLHNRKAWSRAEFGPDWAARRLLVDMDRKIDEEIAASMRSSAIHAARPQPIHLEDTGGDIPGVLVEDPIPGDLSDALSTSSPTSASAAAVKETESLPNPPSPLVKCEAPPSRYMILDPRKLMGKRLP</sequence>